<dbReference type="SUPFAM" id="SSF103506">
    <property type="entry name" value="Mitochondrial carrier"/>
    <property type="match status" value="1"/>
</dbReference>
<keyword evidence="5" id="KW-0677">Repeat</keyword>
<feature type="repeat" description="Solcar" evidence="10">
    <location>
        <begin position="114"/>
        <end position="201"/>
    </location>
</feature>
<dbReference type="PANTHER" id="PTHR45671:SF12">
    <property type="entry name" value="MITOCHONDRIAL PHOSPHATE CARRIER PROTEIN"/>
    <property type="match status" value="1"/>
</dbReference>
<gene>
    <name evidence="12" type="ORF">NAEGRDRAFT_35321</name>
</gene>
<dbReference type="EMBL" id="GG738849">
    <property type="protein sequence ID" value="EFC48962.1"/>
    <property type="molecule type" value="Genomic_DNA"/>
</dbReference>
<dbReference type="OMA" id="TFREAVP"/>
<keyword evidence="8" id="KW-0496">Mitochondrion</keyword>
<evidence type="ECO:0000256" key="10">
    <source>
        <dbReference type="PROSITE-ProRule" id="PRU00282"/>
    </source>
</evidence>
<evidence type="ECO:0000313" key="13">
    <source>
        <dbReference type="Proteomes" id="UP000006671"/>
    </source>
</evidence>
<name>D2V2V5_NAEGR</name>
<organism evidence="13">
    <name type="scientific">Naegleria gruberi</name>
    <name type="common">Amoeba</name>
    <dbReference type="NCBI Taxonomy" id="5762"/>
    <lineage>
        <taxon>Eukaryota</taxon>
        <taxon>Discoba</taxon>
        <taxon>Heterolobosea</taxon>
        <taxon>Tetramitia</taxon>
        <taxon>Eutetramitia</taxon>
        <taxon>Vahlkampfiidae</taxon>
        <taxon>Naegleria</taxon>
    </lineage>
</organism>
<dbReference type="eggNOG" id="KOG0767">
    <property type="taxonomic scope" value="Eukaryota"/>
</dbReference>
<dbReference type="PROSITE" id="PS50920">
    <property type="entry name" value="SOLCAR"/>
    <property type="match status" value="3"/>
</dbReference>
<evidence type="ECO:0000256" key="4">
    <source>
        <dbReference type="ARBA" id="ARBA00022692"/>
    </source>
</evidence>
<evidence type="ECO:0000256" key="5">
    <source>
        <dbReference type="ARBA" id="ARBA00022737"/>
    </source>
</evidence>
<protein>
    <submittedName>
        <fullName evidence="12">Mitochondrial substrate carrier domain-containing protein</fullName>
    </submittedName>
</protein>
<dbReference type="KEGG" id="ngr:NAEGRDRAFT_35321"/>
<dbReference type="STRING" id="5762.D2V2V5"/>
<keyword evidence="7" id="KW-1133">Transmembrane helix</keyword>
<dbReference type="OrthoDB" id="427452at2759"/>
<dbReference type="VEuPathDB" id="AmoebaDB:NAEGRDRAFT_35321"/>
<dbReference type="InterPro" id="IPR023395">
    <property type="entry name" value="MCP_dom_sf"/>
</dbReference>
<dbReference type="GO" id="GO:0005743">
    <property type="term" value="C:mitochondrial inner membrane"/>
    <property type="evidence" value="ECO:0007669"/>
    <property type="project" value="UniProtKB-SubCell"/>
</dbReference>
<feature type="repeat" description="Solcar" evidence="10">
    <location>
        <begin position="6"/>
        <end position="91"/>
    </location>
</feature>
<dbReference type="Proteomes" id="UP000006671">
    <property type="component" value="Unassembled WGS sequence"/>
</dbReference>
<dbReference type="Pfam" id="PF00153">
    <property type="entry name" value="Mito_carr"/>
    <property type="match status" value="3"/>
</dbReference>
<dbReference type="GO" id="GO:1990547">
    <property type="term" value="P:mitochondrial phosphate ion transmembrane transport"/>
    <property type="evidence" value="ECO:0007669"/>
    <property type="project" value="InterPro"/>
</dbReference>
<feature type="repeat" description="Solcar" evidence="10">
    <location>
        <begin position="222"/>
        <end position="301"/>
    </location>
</feature>
<keyword evidence="4 10" id="KW-0812">Transmembrane</keyword>
<evidence type="ECO:0000256" key="3">
    <source>
        <dbReference type="ARBA" id="ARBA00022448"/>
    </source>
</evidence>
<evidence type="ECO:0000256" key="6">
    <source>
        <dbReference type="ARBA" id="ARBA00022792"/>
    </source>
</evidence>
<reference evidence="12 13" key="1">
    <citation type="journal article" date="2010" name="Cell">
        <title>The genome of Naegleria gruberi illuminates early eukaryotic versatility.</title>
        <authorList>
            <person name="Fritz-Laylin L.K."/>
            <person name="Prochnik S.E."/>
            <person name="Ginger M.L."/>
            <person name="Dacks J.B."/>
            <person name="Carpenter M.L."/>
            <person name="Field M.C."/>
            <person name="Kuo A."/>
            <person name="Paredez A."/>
            <person name="Chapman J."/>
            <person name="Pham J."/>
            <person name="Shu S."/>
            <person name="Neupane R."/>
            <person name="Cipriano M."/>
            <person name="Mancuso J."/>
            <person name="Tu H."/>
            <person name="Salamov A."/>
            <person name="Lindquist E."/>
            <person name="Shapiro H."/>
            <person name="Lucas S."/>
            <person name="Grigoriev I.V."/>
            <person name="Cande W.Z."/>
            <person name="Fulton C."/>
            <person name="Rokhsar D.S."/>
            <person name="Dawson S.C."/>
        </authorList>
    </citation>
    <scope>NUCLEOTIDE SEQUENCE [LARGE SCALE GENOMIC DNA]</scope>
    <source>
        <strain evidence="12 13">NEG-M</strain>
    </source>
</reference>
<dbReference type="PANTHER" id="PTHR45671">
    <property type="entry name" value="SOLUTE CARRIER FAMILY 25 (MITOCHONDRIAL CARRIER PHOSPHATE CARRIER), MEMBER 3, LIKE-RELATED-RELATED"/>
    <property type="match status" value="1"/>
</dbReference>
<evidence type="ECO:0000256" key="8">
    <source>
        <dbReference type="ARBA" id="ARBA00023128"/>
    </source>
</evidence>
<dbReference type="InterPro" id="IPR018108">
    <property type="entry name" value="MCP_transmembrane"/>
</dbReference>
<comment type="similarity">
    <text evidence="2 11">Belongs to the mitochondrial carrier (TC 2.A.29) family.</text>
</comment>
<accession>D2V2V5</accession>
<dbReference type="AlphaFoldDB" id="D2V2V5"/>
<comment type="subcellular location">
    <subcellularLocation>
        <location evidence="1">Mitochondrion inner membrane</location>
        <topology evidence="1">Multi-pass membrane protein</topology>
    </subcellularLocation>
</comment>
<evidence type="ECO:0000256" key="9">
    <source>
        <dbReference type="ARBA" id="ARBA00023136"/>
    </source>
</evidence>
<sequence>MPNSKSNSWKYGLAGGFSAFSTHAVLVPLDVIKTRIQIYPQQYQNGTLSTLKTIARNEGLAALTLGFSSTAIGYFLQGSMKFGLFEVIKSSIMNSSLIGGKERVMGRGGDLSYLQFPIYITSSAMAEACATVVLCPWEAIRIKTVNQPLKYGNVNVFKGLKMIAVEEGLLNGYFRGLIPILAKQVPYTCVQLTCFSYTTEFFYGNFLPNRLGMKKQDLTTTQQLNLSVGAGILAGMVSSLASHPADTLLSLVNKPGEQRNIFQIMKDIGFKGVWRGVVPRCLMVSFLSAGMFLVYDSSKLALGLQTTGG</sequence>
<dbReference type="InParanoid" id="D2V2V5"/>
<dbReference type="GO" id="GO:0005315">
    <property type="term" value="F:phosphate transmembrane transporter activity"/>
    <property type="evidence" value="ECO:0007669"/>
    <property type="project" value="InterPro"/>
</dbReference>
<keyword evidence="9 10" id="KW-0472">Membrane</keyword>
<evidence type="ECO:0000256" key="11">
    <source>
        <dbReference type="RuleBase" id="RU000488"/>
    </source>
</evidence>
<evidence type="ECO:0000256" key="2">
    <source>
        <dbReference type="ARBA" id="ARBA00006375"/>
    </source>
</evidence>
<dbReference type="InterPro" id="IPR044677">
    <property type="entry name" value="SLC25A3/Pic2/Mir1-like"/>
</dbReference>
<dbReference type="Gene3D" id="1.50.40.10">
    <property type="entry name" value="Mitochondrial carrier domain"/>
    <property type="match status" value="1"/>
</dbReference>
<proteinExistence type="inferred from homology"/>
<keyword evidence="6" id="KW-0999">Mitochondrion inner membrane</keyword>
<keyword evidence="3 11" id="KW-0813">Transport</keyword>
<evidence type="ECO:0000313" key="12">
    <source>
        <dbReference type="EMBL" id="EFC48962.1"/>
    </source>
</evidence>
<keyword evidence="13" id="KW-1185">Reference proteome</keyword>
<dbReference type="RefSeq" id="XP_002681706.1">
    <property type="nucleotide sequence ID" value="XM_002681660.1"/>
</dbReference>
<dbReference type="GeneID" id="8855117"/>
<evidence type="ECO:0000256" key="1">
    <source>
        <dbReference type="ARBA" id="ARBA00004448"/>
    </source>
</evidence>
<evidence type="ECO:0000256" key="7">
    <source>
        <dbReference type="ARBA" id="ARBA00022989"/>
    </source>
</evidence>